<keyword evidence="2" id="KW-1185">Reference proteome</keyword>
<dbReference type="GeneID" id="27695712"/>
<proteinExistence type="predicted"/>
<sequence length="220" mass="25513">MFGEHFFSDFNGYGFQEVMENQLLSFNREFSKGSTREKVHRQQDYDQLLKNLPGLSTIKASGSISTTQTRPGSIHHSEHLGRDWIASPRHTGENYCARVGRSVRQYSDEEGELEWREAMVKEVLQPGIEFKGAPYGIERLFETDGQDRSQLDKPDYAWKKWKKFDWPTEVFFQEIPERADNRWLTIRPGVKIRPGKDAQNLGFDMGCLNLRRRPVGIVLG</sequence>
<protein>
    <submittedName>
        <fullName evidence="1">Uncharacterized protein</fullName>
    </submittedName>
</protein>
<reference evidence="1" key="1">
    <citation type="submission" date="2015-01" db="EMBL/GenBank/DDBJ databases">
        <title>The Genome Sequence of Cladophialophora bantiana CBS 173.52.</title>
        <authorList>
            <consortium name="The Broad Institute Genomics Platform"/>
            <person name="Cuomo C."/>
            <person name="de Hoog S."/>
            <person name="Gorbushina A."/>
            <person name="Stielow B."/>
            <person name="Teixiera M."/>
            <person name="Abouelleil A."/>
            <person name="Chapman S.B."/>
            <person name="Priest M."/>
            <person name="Young S.K."/>
            <person name="Wortman J."/>
            <person name="Nusbaum C."/>
            <person name="Birren B."/>
        </authorList>
    </citation>
    <scope>NUCLEOTIDE SEQUENCE [LARGE SCALE GENOMIC DNA]</scope>
    <source>
        <strain evidence="1">CBS 173.52</strain>
    </source>
</reference>
<dbReference type="VEuPathDB" id="FungiDB:Z519_02784"/>
<dbReference type="RefSeq" id="XP_016624061.1">
    <property type="nucleotide sequence ID" value="XM_016760540.1"/>
</dbReference>
<dbReference type="HOGENOM" id="CLU_1255851_0_0_1"/>
<dbReference type="Proteomes" id="UP000053789">
    <property type="component" value="Unassembled WGS sequence"/>
</dbReference>
<evidence type="ECO:0000313" key="2">
    <source>
        <dbReference type="Proteomes" id="UP000053789"/>
    </source>
</evidence>
<dbReference type="EMBL" id="KN846982">
    <property type="protein sequence ID" value="KIW97392.1"/>
    <property type="molecule type" value="Genomic_DNA"/>
</dbReference>
<dbReference type="AlphaFoldDB" id="A0A0D2GGA5"/>
<name>A0A0D2GGA5_CLAB1</name>
<dbReference type="OrthoDB" id="10037289at2759"/>
<evidence type="ECO:0000313" key="1">
    <source>
        <dbReference type="EMBL" id="KIW97392.1"/>
    </source>
</evidence>
<organism evidence="1 2">
    <name type="scientific">Cladophialophora bantiana (strain ATCC 10958 / CBS 173.52 / CDC B-1940 / NIH 8579)</name>
    <name type="common">Xylohypha bantiana</name>
    <dbReference type="NCBI Taxonomy" id="1442370"/>
    <lineage>
        <taxon>Eukaryota</taxon>
        <taxon>Fungi</taxon>
        <taxon>Dikarya</taxon>
        <taxon>Ascomycota</taxon>
        <taxon>Pezizomycotina</taxon>
        <taxon>Eurotiomycetes</taxon>
        <taxon>Chaetothyriomycetidae</taxon>
        <taxon>Chaetothyriales</taxon>
        <taxon>Herpotrichiellaceae</taxon>
        <taxon>Cladophialophora</taxon>
    </lineage>
</organism>
<gene>
    <name evidence="1" type="ORF">Z519_02784</name>
</gene>
<accession>A0A0D2GGA5</accession>